<evidence type="ECO:0000259" key="2">
    <source>
        <dbReference type="Pfam" id="PF18962"/>
    </source>
</evidence>
<dbReference type="Pfam" id="PF18962">
    <property type="entry name" value="Por_Secre_tail"/>
    <property type="match status" value="1"/>
</dbReference>
<comment type="caution">
    <text evidence="3">The sequence shown here is derived from an EMBL/GenBank/DDBJ whole genome shotgun (WGS) entry which is preliminary data.</text>
</comment>
<sequence length="129" mass="13819">MKALFNTLLIALTLTAASFNTVQADPNKPKKAAAFQTGIHTTAEGKLQVAVQKETSSAVVVRLLNANGQEVFAQQIGKRQEAVRLRMDVSNLPDGVYQVAISNGVETTTKEVTLTTKQIEAAPRLVAVN</sequence>
<feature type="chain" id="PRO_5016324496" evidence="1">
    <location>
        <begin position="25"/>
        <end position="129"/>
    </location>
</feature>
<organism evidence="3 4">
    <name type="scientific">Larkinella arboricola</name>
    <dbReference type="NCBI Taxonomy" id="643671"/>
    <lineage>
        <taxon>Bacteria</taxon>
        <taxon>Pseudomonadati</taxon>
        <taxon>Bacteroidota</taxon>
        <taxon>Cytophagia</taxon>
        <taxon>Cytophagales</taxon>
        <taxon>Spirosomataceae</taxon>
        <taxon>Larkinella</taxon>
    </lineage>
</organism>
<dbReference type="Proteomes" id="UP000248790">
    <property type="component" value="Unassembled WGS sequence"/>
</dbReference>
<keyword evidence="4" id="KW-1185">Reference proteome</keyword>
<protein>
    <submittedName>
        <fullName evidence="3">Putative secreted protein (Por secretion system target)</fullName>
    </submittedName>
</protein>
<dbReference type="InterPro" id="IPR026444">
    <property type="entry name" value="Secre_tail"/>
</dbReference>
<dbReference type="AlphaFoldDB" id="A0A327WVN9"/>
<dbReference type="OrthoDB" id="961604at2"/>
<evidence type="ECO:0000313" key="4">
    <source>
        <dbReference type="Proteomes" id="UP000248790"/>
    </source>
</evidence>
<evidence type="ECO:0000256" key="1">
    <source>
        <dbReference type="SAM" id="SignalP"/>
    </source>
</evidence>
<gene>
    <name evidence="3" type="ORF">LX87_04672</name>
</gene>
<evidence type="ECO:0000313" key="3">
    <source>
        <dbReference type="EMBL" id="RAJ93160.1"/>
    </source>
</evidence>
<name>A0A327WVN9_LARAB</name>
<accession>A0A327WVN9</accession>
<proteinExistence type="predicted"/>
<dbReference type="RefSeq" id="WP_111630692.1">
    <property type="nucleotide sequence ID" value="NZ_QLMC01000006.1"/>
</dbReference>
<feature type="signal peptide" evidence="1">
    <location>
        <begin position="1"/>
        <end position="24"/>
    </location>
</feature>
<keyword evidence="1" id="KW-0732">Signal</keyword>
<dbReference type="EMBL" id="QLMC01000006">
    <property type="protein sequence ID" value="RAJ93160.1"/>
    <property type="molecule type" value="Genomic_DNA"/>
</dbReference>
<reference evidence="3 4" key="1">
    <citation type="submission" date="2018-06" db="EMBL/GenBank/DDBJ databases">
        <title>Genomic Encyclopedia of Archaeal and Bacterial Type Strains, Phase II (KMG-II): from individual species to whole genera.</title>
        <authorList>
            <person name="Goeker M."/>
        </authorList>
    </citation>
    <scope>NUCLEOTIDE SEQUENCE [LARGE SCALE GENOMIC DNA]</scope>
    <source>
        <strain evidence="3 4">DSM 21851</strain>
    </source>
</reference>
<feature type="domain" description="Secretion system C-terminal sorting" evidence="2">
    <location>
        <begin position="44"/>
        <end position="111"/>
    </location>
</feature>